<evidence type="ECO:0000256" key="2">
    <source>
        <dbReference type="ARBA" id="ARBA00022722"/>
    </source>
</evidence>
<dbReference type="Gene3D" id="3.40.50.1010">
    <property type="entry name" value="5'-nuclease"/>
    <property type="match status" value="1"/>
</dbReference>
<comment type="cofactor">
    <cofactor evidence="5">
        <name>Mg(2+)</name>
        <dbReference type="ChEBI" id="CHEBI:18420"/>
    </cofactor>
</comment>
<accession>A0A0D5A0Y4</accession>
<dbReference type="GO" id="GO:0090729">
    <property type="term" value="F:toxin activity"/>
    <property type="evidence" value="ECO:0007669"/>
    <property type="project" value="UniProtKB-KW"/>
</dbReference>
<dbReference type="GO" id="GO:0016787">
    <property type="term" value="F:hydrolase activity"/>
    <property type="evidence" value="ECO:0007669"/>
    <property type="project" value="UniProtKB-KW"/>
</dbReference>
<dbReference type="AlphaFoldDB" id="A0A0D5A0Y4"/>
<evidence type="ECO:0000313" key="7">
    <source>
        <dbReference type="EMBL" id="AJW30044.1"/>
    </source>
</evidence>
<geneLocation type="plasmid" evidence="7">
    <name>pLM19O2</name>
</geneLocation>
<keyword evidence="7" id="KW-0614">Plasmid</keyword>
<feature type="domain" description="PIN" evidence="6">
    <location>
        <begin position="3"/>
        <end position="140"/>
    </location>
</feature>
<comment type="function">
    <text evidence="5">Toxic component of a toxin-antitoxin (TA) system. An RNase.</text>
</comment>
<keyword evidence="5" id="KW-0460">Magnesium</keyword>
<evidence type="ECO:0000256" key="3">
    <source>
        <dbReference type="ARBA" id="ARBA00022723"/>
    </source>
</evidence>
<dbReference type="HAMAP" id="MF_00265">
    <property type="entry name" value="VapC_Nob1"/>
    <property type="match status" value="1"/>
</dbReference>
<dbReference type="EC" id="3.1.-.-" evidence="5"/>
<keyword evidence="4 5" id="KW-0378">Hydrolase</keyword>
<evidence type="ECO:0000256" key="4">
    <source>
        <dbReference type="ARBA" id="ARBA00022801"/>
    </source>
</evidence>
<dbReference type="SUPFAM" id="SSF88723">
    <property type="entry name" value="PIN domain-like"/>
    <property type="match status" value="1"/>
</dbReference>
<evidence type="ECO:0000256" key="1">
    <source>
        <dbReference type="ARBA" id="ARBA00022649"/>
    </source>
</evidence>
<dbReference type="InterPro" id="IPR029060">
    <property type="entry name" value="PIN-like_dom_sf"/>
</dbReference>
<evidence type="ECO:0000259" key="6">
    <source>
        <dbReference type="Pfam" id="PF01850"/>
    </source>
</evidence>
<dbReference type="EMBL" id="KM659092">
    <property type="protein sequence ID" value="AJW30044.1"/>
    <property type="molecule type" value="Genomic_DNA"/>
</dbReference>
<keyword evidence="5" id="KW-0800">Toxin</keyword>
<dbReference type="CDD" id="cd09871">
    <property type="entry name" value="PIN_MtVapC28-VapC30-like"/>
    <property type="match status" value="1"/>
</dbReference>
<dbReference type="InterPro" id="IPR002716">
    <property type="entry name" value="PIN_dom"/>
</dbReference>
<keyword evidence="2 5" id="KW-0540">Nuclease</keyword>
<proteinExistence type="inferred from homology"/>
<evidence type="ECO:0000256" key="5">
    <source>
        <dbReference type="HAMAP-Rule" id="MF_00265"/>
    </source>
</evidence>
<sequence>MSFVDASALVAIINEEPGYQEIEKRLNDEDKRLYVSPLVRFETIIAVARIHIDNARGQVDRPAIIEAARLIVDEVIEALNAREIIIDGKVGNLAMDAAIRYGKVAGDKAGLNFGDCFAYAAAKAYRLPLVYKGDDFSRTDLA</sequence>
<protein>
    <recommendedName>
        <fullName evidence="5">Ribonuclease VapC</fullName>
        <shortName evidence="5">RNase VapC</shortName>
        <ecNumber evidence="5">3.1.-.-</ecNumber>
    </recommendedName>
    <alternativeName>
        <fullName evidence="5">Toxin VapC</fullName>
    </alternativeName>
</protein>
<dbReference type="RefSeq" id="WP_181377368.1">
    <property type="nucleotide sequence ID" value="NZ_KM659092.1"/>
</dbReference>
<keyword evidence="3 5" id="KW-0479">Metal-binding</keyword>
<keyword evidence="1 5" id="KW-1277">Toxin-antitoxin system</keyword>
<gene>
    <name evidence="5" type="primary">vapC</name>
    <name evidence="7" type="ORF">pLM19O2_p99</name>
</gene>
<feature type="binding site" evidence="5">
    <location>
        <position position="115"/>
    </location>
    <ligand>
        <name>Mg(2+)</name>
        <dbReference type="ChEBI" id="CHEBI:18420"/>
    </ligand>
</feature>
<reference evidence="7" key="1">
    <citation type="submission" date="2014-09" db="EMBL/GenBank/DDBJ databases">
        <title>The mobilome of the heavy metals and metalloids hypertolerant bacteria from the Lubin copper mine (Poland).</title>
        <authorList>
            <person name="Dziewit L."/>
            <person name="Bartosik D."/>
        </authorList>
    </citation>
    <scope>NUCLEOTIDE SEQUENCE</scope>
    <source>
        <plasmid evidence="7">pLM19O2</plasmid>
    </source>
</reference>
<dbReference type="GO" id="GO:0004540">
    <property type="term" value="F:RNA nuclease activity"/>
    <property type="evidence" value="ECO:0007669"/>
    <property type="project" value="InterPro"/>
</dbReference>
<dbReference type="Pfam" id="PF01850">
    <property type="entry name" value="PIN"/>
    <property type="match status" value="1"/>
</dbReference>
<dbReference type="InterPro" id="IPR022907">
    <property type="entry name" value="VapC_family"/>
</dbReference>
<dbReference type="GO" id="GO:0000287">
    <property type="term" value="F:magnesium ion binding"/>
    <property type="evidence" value="ECO:0007669"/>
    <property type="project" value="UniProtKB-UniRule"/>
</dbReference>
<name>A0A0D5A0Y4_9HYPH</name>
<feature type="binding site" evidence="5">
    <location>
        <position position="5"/>
    </location>
    <ligand>
        <name>Mg(2+)</name>
        <dbReference type="ChEBI" id="CHEBI:18420"/>
    </ligand>
</feature>
<comment type="similarity">
    <text evidence="5">Belongs to the PINc/VapC protein family.</text>
</comment>
<organism evidence="7">
    <name type="scientific">Ochrobactrum sp. LM19</name>
    <dbReference type="NCBI Taxonomy" id="1449781"/>
    <lineage>
        <taxon>Bacteria</taxon>
        <taxon>Pseudomonadati</taxon>
        <taxon>Pseudomonadota</taxon>
        <taxon>Alphaproteobacteria</taxon>
        <taxon>Hyphomicrobiales</taxon>
        <taxon>Brucellaceae</taxon>
        <taxon>Brucella/Ochrobactrum group</taxon>
        <taxon>Ochrobactrum</taxon>
    </lineage>
</organism>